<name>A0A0E9QS07_ANGAN</name>
<proteinExistence type="predicted"/>
<reference evidence="1" key="2">
    <citation type="journal article" date="2015" name="Fish Shellfish Immunol.">
        <title>Early steps in the European eel (Anguilla anguilla)-Vibrio vulnificus interaction in the gills: Role of the RtxA13 toxin.</title>
        <authorList>
            <person name="Callol A."/>
            <person name="Pajuelo D."/>
            <person name="Ebbesson L."/>
            <person name="Teles M."/>
            <person name="MacKenzie S."/>
            <person name="Amaro C."/>
        </authorList>
    </citation>
    <scope>NUCLEOTIDE SEQUENCE</scope>
</reference>
<organism evidence="1">
    <name type="scientific">Anguilla anguilla</name>
    <name type="common">European freshwater eel</name>
    <name type="synonym">Muraena anguilla</name>
    <dbReference type="NCBI Taxonomy" id="7936"/>
    <lineage>
        <taxon>Eukaryota</taxon>
        <taxon>Metazoa</taxon>
        <taxon>Chordata</taxon>
        <taxon>Craniata</taxon>
        <taxon>Vertebrata</taxon>
        <taxon>Euteleostomi</taxon>
        <taxon>Actinopterygii</taxon>
        <taxon>Neopterygii</taxon>
        <taxon>Teleostei</taxon>
        <taxon>Anguilliformes</taxon>
        <taxon>Anguillidae</taxon>
        <taxon>Anguilla</taxon>
    </lineage>
</organism>
<accession>A0A0E9QS07</accession>
<dbReference type="AlphaFoldDB" id="A0A0E9QS07"/>
<protein>
    <submittedName>
        <fullName evidence="1">Uncharacterized protein</fullName>
    </submittedName>
</protein>
<dbReference type="PROSITE" id="PS51257">
    <property type="entry name" value="PROKAR_LIPOPROTEIN"/>
    <property type="match status" value="1"/>
</dbReference>
<evidence type="ECO:0000313" key="1">
    <source>
        <dbReference type="EMBL" id="JAH19629.1"/>
    </source>
</evidence>
<dbReference type="EMBL" id="GBXM01088948">
    <property type="protein sequence ID" value="JAH19629.1"/>
    <property type="molecule type" value="Transcribed_RNA"/>
</dbReference>
<reference evidence="1" key="1">
    <citation type="submission" date="2014-11" db="EMBL/GenBank/DDBJ databases">
        <authorList>
            <person name="Amaro Gonzalez C."/>
        </authorList>
    </citation>
    <scope>NUCLEOTIDE SEQUENCE</scope>
</reference>
<sequence length="55" mass="6205">MSAKNRKLDNLLGDPIDIYPVGDLWALWFSLQSCYSIIAQVAEMYLSLHFLICGA</sequence>